<feature type="non-terminal residue" evidence="2">
    <location>
        <position position="51"/>
    </location>
</feature>
<sequence>HLLQWQSSILCVCFYPLLLTTIGPYCSLMSKMYFYMVTSRKRFTWIFLLVF</sequence>
<keyword evidence="1" id="KW-1133">Transmembrane helix</keyword>
<evidence type="ECO:0000313" key="3">
    <source>
        <dbReference type="Proteomes" id="UP000327085"/>
    </source>
</evidence>
<proteinExistence type="predicted"/>
<keyword evidence="1" id="KW-0812">Transmembrane</keyword>
<evidence type="ECO:0000256" key="1">
    <source>
        <dbReference type="SAM" id="Phobius"/>
    </source>
</evidence>
<accession>A0A5E4GCS7</accession>
<dbReference type="InParanoid" id="A0A5E4GCS7"/>
<dbReference type="AlphaFoldDB" id="A0A5E4GCS7"/>
<reference evidence="3" key="1">
    <citation type="journal article" date="2020" name="Plant J.">
        <title>Transposons played a major role in the diversification between the closely related almond and peach genomes: results from the almond genome sequence.</title>
        <authorList>
            <person name="Alioto T."/>
            <person name="Alexiou K.G."/>
            <person name="Bardil A."/>
            <person name="Barteri F."/>
            <person name="Castanera R."/>
            <person name="Cruz F."/>
            <person name="Dhingra A."/>
            <person name="Duval H."/>
            <person name="Fernandez I Marti A."/>
            <person name="Frias L."/>
            <person name="Galan B."/>
            <person name="Garcia J.L."/>
            <person name="Howad W."/>
            <person name="Gomez-Garrido J."/>
            <person name="Gut M."/>
            <person name="Julca I."/>
            <person name="Morata J."/>
            <person name="Puigdomenech P."/>
            <person name="Ribeca P."/>
            <person name="Rubio Cabetas M.J."/>
            <person name="Vlasova A."/>
            <person name="Wirthensohn M."/>
            <person name="Garcia-Mas J."/>
            <person name="Gabaldon T."/>
            <person name="Casacuberta J.M."/>
            <person name="Arus P."/>
        </authorList>
    </citation>
    <scope>NUCLEOTIDE SEQUENCE [LARGE SCALE GENOMIC DNA]</scope>
    <source>
        <strain evidence="3">cv. Texas</strain>
    </source>
</reference>
<dbReference type="Proteomes" id="UP000327085">
    <property type="component" value="Unassembled WGS sequence"/>
</dbReference>
<feature type="non-terminal residue" evidence="2">
    <location>
        <position position="1"/>
    </location>
</feature>
<dbReference type="EMBL" id="CABIKO010000533">
    <property type="protein sequence ID" value="VVA37388.1"/>
    <property type="molecule type" value="Genomic_DNA"/>
</dbReference>
<gene>
    <name evidence="2" type="ORF">ALMOND_2B000024</name>
</gene>
<evidence type="ECO:0000313" key="2">
    <source>
        <dbReference type="EMBL" id="VVA37388.1"/>
    </source>
</evidence>
<organism evidence="2 3">
    <name type="scientific">Prunus dulcis</name>
    <name type="common">Almond</name>
    <name type="synonym">Amygdalus dulcis</name>
    <dbReference type="NCBI Taxonomy" id="3755"/>
    <lineage>
        <taxon>Eukaryota</taxon>
        <taxon>Viridiplantae</taxon>
        <taxon>Streptophyta</taxon>
        <taxon>Embryophyta</taxon>
        <taxon>Tracheophyta</taxon>
        <taxon>Spermatophyta</taxon>
        <taxon>Magnoliopsida</taxon>
        <taxon>eudicotyledons</taxon>
        <taxon>Gunneridae</taxon>
        <taxon>Pentapetalae</taxon>
        <taxon>rosids</taxon>
        <taxon>fabids</taxon>
        <taxon>Rosales</taxon>
        <taxon>Rosaceae</taxon>
        <taxon>Amygdaloideae</taxon>
        <taxon>Amygdaleae</taxon>
        <taxon>Prunus</taxon>
    </lineage>
</organism>
<name>A0A5E4GCS7_PRUDU</name>
<protein>
    <submittedName>
        <fullName evidence="2">Uncharacterized protein</fullName>
    </submittedName>
</protein>
<feature type="transmembrane region" description="Helical" evidence="1">
    <location>
        <begin position="6"/>
        <end position="26"/>
    </location>
</feature>
<keyword evidence="1" id="KW-0472">Membrane</keyword>
<dbReference type="Gramene" id="VVA37388">
    <property type="protein sequence ID" value="VVA37388"/>
    <property type="gene ID" value="Prudul26B000024"/>
</dbReference>